<dbReference type="Pfam" id="PF05691">
    <property type="entry name" value="Raffinose_syn"/>
    <property type="match status" value="1"/>
</dbReference>
<dbReference type="PANTHER" id="PTHR31268:SF39">
    <property type="entry name" value="GALACTINOL--SUCROSE GALACTOSYLTRANSFERASE"/>
    <property type="match status" value="1"/>
</dbReference>
<dbReference type="EMBL" id="LXQA010170670">
    <property type="protein sequence ID" value="MCI29161.1"/>
    <property type="molecule type" value="Genomic_DNA"/>
</dbReference>
<dbReference type="GO" id="GO:0047274">
    <property type="term" value="F:galactinol-sucrose galactosyltransferase activity"/>
    <property type="evidence" value="ECO:0007669"/>
    <property type="project" value="TreeGrafter"/>
</dbReference>
<dbReference type="AlphaFoldDB" id="A0A392QXT4"/>
<comment type="caution">
    <text evidence="2">The sequence shown here is derived from an EMBL/GenBank/DDBJ whole genome shotgun (WGS) entry which is preliminary data.</text>
</comment>
<proteinExistence type="predicted"/>
<accession>A0A392QXT4</accession>
<organism evidence="2 3">
    <name type="scientific">Trifolium medium</name>
    <dbReference type="NCBI Taxonomy" id="97028"/>
    <lineage>
        <taxon>Eukaryota</taxon>
        <taxon>Viridiplantae</taxon>
        <taxon>Streptophyta</taxon>
        <taxon>Embryophyta</taxon>
        <taxon>Tracheophyta</taxon>
        <taxon>Spermatophyta</taxon>
        <taxon>Magnoliopsida</taxon>
        <taxon>eudicotyledons</taxon>
        <taxon>Gunneridae</taxon>
        <taxon>Pentapetalae</taxon>
        <taxon>rosids</taxon>
        <taxon>fabids</taxon>
        <taxon>Fabales</taxon>
        <taxon>Fabaceae</taxon>
        <taxon>Papilionoideae</taxon>
        <taxon>50 kb inversion clade</taxon>
        <taxon>NPAAA clade</taxon>
        <taxon>Hologalegina</taxon>
        <taxon>IRL clade</taxon>
        <taxon>Trifolieae</taxon>
        <taxon>Trifolium</taxon>
    </lineage>
</organism>
<dbReference type="InterPro" id="IPR008811">
    <property type="entry name" value="Glycosyl_hydrolases_36"/>
</dbReference>
<dbReference type="PANTHER" id="PTHR31268">
    <property type="match status" value="1"/>
</dbReference>
<name>A0A392QXT4_9FABA</name>
<evidence type="ECO:0000313" key="3">
    <source>
        <dbReference type="Proteomes" id="UP000265520"/>
    </source>
</evidence>
<feature type="non-terminal residue" evidence="2">
    <location>
        <position position="56"/>
    </location>
</feature>
<evidence type="ECO:0000313" key="2">
    <source>
        <dbReference type="EMBL" id="MCI29161.1"/>
    </source>
</evidence>
<keyword evidence="1" id="KW-0119">Carbohydrate metabolism</keyword>
<dbReference type="Proteomes" id="UP000265520">
    <property type="component" value="Unassembled WGS sequence"/>
</dbReference>
<reference evidence="2 3" key="1">
    <citation type="journal article" date="2018" name="Front. Plant Sci.">
        <title>Red Clover (Trifolium pratense) and Zigzag Clover (T. medium) - A Picture of Genomic Similarities and Differences.</title>
        <authorList>
            <person name="Dluhosova J."/>
            <person name="Istvanek J."/>
            <person name="Nedelnik J."/>
            <person name="Repkova J."/>
        </authorList>
    </citation>
    <scope>NUCLEOTIDE SEQUENCE [LARGE SCALE GENOMIC DNA]</scope>
    <source>
        <strain evidence="3">cv. 10/8</strain>
        <tissue evidence="2">Leaf</tissue>
    </source>
</reference>
<keyword evidence="3" id="KW-1185">Reference proteome</keyword>
<protein>
    <submittedName>
        <fullName evidence="2">Galactinol-sucrose galactosyltransferase-like</fullName>
    </submittedName>
</protein>
<keyword evidence="2" id="KW-0328">Glycosyltransferase</keyword>
<keyword evidence="2" id="KW-0808">Transferase</keyword>
<evidence type="ECO:0000256" key="1">
    <source>
        <dbReference type="ARBA" id="ARBA00023277"/>
    </source>
</evidence>
<sequence>MLSEEYGGRVELAKAYYKALTDSVRKHFKGNGVISSMQQCNDFMFLGTQTISLGRV</sequence>